<dbReference type="OrthoDB" id="19859at2759"/>
<feature type="transmembrane region" description="Helical" evidence="8">
    <location>
        <begin position="218"/>
        <end position="244"/>
    </location>
</feature>
<keyword evidence="6 8" id="KW-0472">Membrane</keyword>
<feature type="transmembrane region" description="Helical" evidence="8">
    <location>
        <begin position="37"/>
        <end position="58"/>
    </location>
</feature>
<keyword evidence="5" id="KW-0333">Golgi apparatus</keyword>
<dbReference type="EMBL" id="ML178825">
    <property type="protein sequence ID" value="TFL01409.1"/>
    <property type="molecule type" value="Genomic_DNA"/>
</dbReference>
<dbReference type="Proteomes" id="UP000305067">
    <property type="component" value="Unassembled WGS sequence"/>
</dbReference>
<keyword evidence="4 8" id="KW-1133">Transmembrane helix</keyword>
<evidence type="ECO:0000313" key="10">
    <source>
        <dbReference type="Proteomes" id="UP000305067"/>
    </source>
</evidence>
<feature type="transmembrane region" description="Helical" evidence="8">
    <location>
        <begin position="256"/>
        <end position="277"/>
    </location>
</feature>
<reference evidence="9 10" key="1">
    <citation type="journal article" date="2019" name="Nat. Ecol. Evol.">
        <title>Megaphylogeny resolves global patterns of mushroom evolution.</title>
        <authorList>
            <person name="Varga T."/>
            <person name="Krizsan K."/>
            <person name="Foldi C."/>
            <person name="Dima B."/>
            <person name="Sanchez-Garcia M."/>
            <person name="Sanchez-Ramirez S."/>
            <person name="Szollosi G.J."/>
            <person name="Szarkandi J.G."/>
            <person name="Papp V."/>
            <person name="Albert L."/>
            <person name="Andreopoulos W."/>
            <person name="Angelini C."/>
            <person name="Antonin V."/>
            <person name="Barry K.W."/>
            <person name="Bougher N.L."/>
            <person name="Buchanan P."/>
            <person name="Buyck B."/>
            <person name="Bense V."/>
            <person name="Catcheside P."/>
            <person name="Chovatia M."/>
            <person name="Cooper J."/>
            <person name="Damon W."/>
            <person name="Desjardin D."/>
            <person name="Finy P."/>
            <person name="Geml J."/>
            <person name="Haridas S."/>
            <person name="Hughes K."/>
            <person name="Justo A."/>
            <person name="Karasinski D."/>
            <person name="Kautmanova I."/>
            <person name="Kiss B."/>
            <person name="Kocsube S."/>
            <person name="Kotiranta H."/>
            <person name="LaButti K.M."/>
            <person name="Lechner B.E."/>
            <person name="Liimatainen K."/>
            <person name="Lipzen A."/>
            <person name="Lukacs Z."/>
            <person name="Mihaltcheva S."/>
            <person name="Morgado L.N."/>
            <person name="Niskanen T."/>
            <person name="Noordeloos M.E."/>
            <person name="Ohm R.A."/>
            <person name="Ortiz-Santana B."/>
            <person name="Ovrebo C."/>
            <person name="Racz N."/>
            <person name="Riley R."/>
            <person name="Savchenko A."/>
            <person name="Shiryaev A."/>
            <person name="Soop K."/>
            <person name="Spirin V."/>
            <person name="Szebenyi C."/>
            <person name="Tomsovsky M."/>
            <person name="Tulloss R.E."/>
            <person name="Uehling J."/>
            <person name="Grigoriev I.V."/>
            <person name="Vagvolgyi C."/>
            <person name="Papp T."/>
            <person name="Martin F.M."/>
            <person name="Miettinen O."/>
            <person name="Hibbett D.S."/>
            <person name="Nagy L.G."/>
        </authorList>
    </citation>
    <scope>NUCLEOTIDE SEQUENCE [LARGE SCALE GENOMIC DNA]</scope>
    <source>
        <strain evidence="9 10">CBS 309.79</strain>
    </source>
</reference>
<dbReference type="Pfam" id="PF02535">
    <property type="entry name" value="Zip"/>
    <property type="match status" value="1"/>
</dbReference>
<evidence type="ECO:0000256" key="2">
    <source>
        <dbReference type="ARBA" id="ARBA00004394"/>
    </source>
</evidence>
<sequence>MGLPTLLVMCALLGGGSLAVGSIPLSFALSKTHLSRLSALGTGLLLGAALGIIIPEGIETLSSAHPGSPPTSQIALCLISGFTFMLVLEQLAHAHSGSAHKHHALPMHSRPDSVPGAVTVDAEIDAMERELEADQQARQNGARRPSTSSTNSMQSMTFIPGDDYDGTSQRSKKAAFPLTLGLVMHALADGLALGSSALTGDGGHPAHGHAEGGGVGEGLSVVVFLALLVHKAPTALALTTSLLAGSLPRADCKKHLLVFSLSTPLGAMLTYAIFSILGSQGGLDVLSPLCIRCGRLIQLQGGTFLYVATVLQPVSHSAPAHDDVDNAFEEEDGAKTRVAFVVVGIFLPYIIGSVLGHGH</sequence>
<dbReference type="PANTHER" id="PTHR16133:SF0">
    <property type="entry name" value="ZINC_IRON REGULATED TRANSPORTER-RELATED PROTEIN 102B, ISOFORM E"/>
    <property type="match status" value="1"/>
</dbReference>
<feature type="transmembrane region" description="Helical" evidence="8">
    <location>
        <begin position="178"/>
        <end position="198"/>
    </location>
</feature>
<dbReference type="GO" id="GO:0006829">
    <property type="term" value="P:zinc ion transport"/>
    <property type="evidence" value="ECO:0007669"/>
    <property type="project" value="InterPro"/>
</dbReference>
<feature type="transmembrane region" description="Helical" evidence="8">
    <location>
        <begin position="338"/>
        <end position="356"/>
    </location>
</feature>
<feature type="compositionally biased region" description="Low complexity" evidence="7">
    <location>
        <begin position="146"/>
        <end position="157"/>
    </location>
</feature>
<organism evidence="9 10">
    <name type="scientific">Pterulicium gracile</name>
    <dbReference type="NCBI Taxonomy" id="1884261"/>
    <lineage>
        <taxon>Eukaryota</taxon>
        <taxon>Fungi</taxon>
        <taxon>Dikarya</taxon>
        <taxon>Basidiomycota</taxon>
        <taxon>Agaricomycotina</taxon>
        <taxon>Agaricomycetes</taxon>
        <taxon>Agaricomycetidae</taxon>
        <taxon>Agaricales</taxon>
        <taxon>Pleurotineae</taxon>
        <taxon>Pterulaceae</taxon>
        <taxon>Pterulicium</taxon>
    </lineage>
</organism>
<accession>A0A5C3QMG1</accession>
<dbReference type="GO" id="GO:0000139">
    <property type="term" value="C:Golgi membrane"/>
    <property type="evidence" value="ECO:0007669"/>
    <property type="project" value="UniProtKB-SubCell"/>
</dbReference>
<feature type="transmembrane region" description="Helical" evidence="8">
    <location>
        <begin position="70"/>
        <end position="88"/>
    </location>
</feature>
<name>A0A5C3QMG1_9AGAR</name>
<dbReference type="PANTHER" id="PTHR16133">
    <property type="entry name" value="SOLUTE CARRIER FAMILY 39 ZINC TRANSPORTER , MEMBER 9-RELATED"/>
    <property type="match status" value="1"/>
</dbReference>
<protein>
    <submittedName>
        <fullName evidence="9">Zinc/iron permease</fullName>
    </submittedName>
</protein>
<evidence type="ECO:0000256" key="1">
    <source>
        <dbReference type="ARBA" id="ARBA00004127"/>
    </source>
</evidence>
<dbReference type="GO" id="GO:0046873">
    <property type="term" value="F:metal ion transmembrane transporter activity"/>
    <property type="evidence" value="ECO:0007669"/>
    <property type="project" value="InterPro"/>
</dbReference>
<dbReference type="InterPro" id="IPR045891">
    <property type="entry name" value="ZIP9"/>
</dbReference>
<comment type="subcellular location">
    <subcellularLocation>
        <location evidence="1">Endomembrane system</location>
        <topology evidence="1">Multi-pass membrane protein</topology>
    </subcellularLocation>
    <subcellularLocation>
        <location evidence="2">Golgi apparatus membrane</location>
    </subcellularLocation>
</comment>
<keyword evidence="3 8" id="KW-0812">Transmembrane</keyword>
<gene>
    <name evidence="9" type="ORF">BDV98DRAFT_612716</name>
</gene>
<evidence type="ECO:0000313" key="9">
    <source>
        <dbReference type="EMBL" id="TFL01409.1"/>
    </source>
</evidence>
<evidence type="ECO:0000256" key="4">
    <source>
        <dbReference type="ARBA" id="ARBA00022989"/>
    </source>
</evidence>
<evidence type="ECO:0000256" key="7">
    <source>
        <dbReference type="SAM" id="MobiDB-lite"/>
    </source>
</evidence>
<feature type="transmembrane region" description="Helical" evidence="8">
    <location>
        <begin position="6"/>
        <end position="25"/>
    </location>
</feature>
<dbReference type="STRING" id="1884261.A0A5C3QMG1"/>
<feature type="region of interest" description="Disordered" evidence="7">
    <location>
        <begin position="132"/>
        <end position="164"/>
    </location>
</feature>
<evidence type="ECO:0000256" key="8">
    <source>
        <dbReference type="SAM" id="Phobius"/>
    </source>
</evidence>
<keyword evidence="10" id="KW-1185">Reference proteome</keyword>
<dbReference type="AlphaFoldDB" id="A0A5C3QMG1"/>
<evidence type="ECO:0000256" key="5">
    <source>
        <dbReference type="ARBA" id="ARBA00023034"/>
    </source>
</evidence>
<proteinExistence type="predicted"/>
<evidence type="ECO:0000256" key="6">
    <source>
        <dbReference type="ARBA" id="ARBA00023136"/>
    </source>
</evidence>
<dbReference type="InterPro" id="IPR003689">
    <property type="entry name" value="ZIP"/>
</dbReference>
<evidence type="ECO:0000256" key="3">
    <source>
        <dbReference type="ARBA" id="ARBA00022692"/>
    </source>
</evidence>